<name>A0A1S4DFW6_TOBAC</name>
<sequence length="426" mass="48404">MNNRGCMTYWLNIIQNLVDTKLPYLVTIDPPHTPDHTLLKWTTCHLVPSVAASKASRELDQIQGKRGIWFCGAYQGYGFHEDELKAGVAAADDILRRKCTILDNPKHMVPTWPETGARLLVTRFLKSFIATGCIILLEDGGTIFTFQVTDRKCTLKVSLRVHSTQFYWKIFVANRDLKASVTRSSNKRGWWTPLLSTAALSSAKYFIQHVSNQNTLTKARRNISRHYDLSNELFSLFLDETMTYSCAIFKSEDEDLKTAQLRKISLLIKKAKISKEHHILEIGFGWGSLAVEVVKQTGCKYTGVTLSEQQLTYAQLIVEQAGLQDQITFLLCDYRQMPNKDKYDRIISCGMLEHVGHDFMGEFFSCCESALAEDGLLVVQFISIPDERYDEYRQSSDFIKEYIFPGGCLPALNRVTSAMAAASRLW</sequence>
<organism evidence="1">
    <name type="scientific">Nicotiana tabacum</name>
    <name type="common">Common tobacco</name>
    <dbReference type="NCBI Taxonomy" id="4097"/>
    <lineage>
        <taxon>Eukaryota</taxon>
        <taxon>Viridiplantae</taxon>
        <taxon>Streptophyta</taxon>
        <taxon>Embryophyta</taxon>
        <taxon>Tracheophyta</taxon>
        <taxon>Spermatophyta</taxon>
        <taxon>Magnoliopsida</taxon>
        <taxon>eudicotyledons</taxon>
        <taxon>Gunneridae</taxon>
        <taxon>Pentapetalae</taxon>
        <taxon>asterids</taxon>
        <taxon>lamiids</taxon>
        <taxon>Solanales</taxon>
        <taxon>Solanaceae</taxon>
        <taxon>Nicotianoideae</taxon>
        <taxon>Nicotianeae</taxon>
        <taxon>Nicotiana</taxon>
    </lineage>
</organism>
<dbReference type="CDD" id="cd02440">
    <property type="entry name" value="AdoMet_MTases"/>
    <property type="match status" value="1"/>
</dbReference>
<reference evidence="1" key="1">
    <citation type="submission" date="2025-08" db="UniProtKB">
        <authorList>
            <consortium name="RefSeq"/>
        </authorList>
    </citation>
    <scope>IDENTIFICATION</scope>
</reference>
<dbReference type="SUPFAM" id="SSF53335">
    <property type="entry name" value="S-adenosyl-L-methionine-dependent methyltransferases"/>
    <property type="match status" value="1"/>
</dbReference>
<dbReference type="InterPro" id="IPR026669">
    <property type="entry name" value="Arsenite_MeTrfase-like"/>
</dbReference>
<dbReference type="Pfam" id="PF02353">
    <property type="entry name" value="CMAS"/>
    <property type="match status" value="1"/>
</dbReference>
<dbReference type="AlphaFoldDB" id="A0A1S4DFW6"/>
<accession>A0A1S4DFW6</accession>
<proteinExistence type="predicted"/>
<protein>
    <submittedName>
        <fullName evidence="1">Uncharacterized protein isoform X2</fullName>
    </submittedName>
</protein>
<dbReference type="RefSeq" id="XP_016512238.1">
    <property type="nucleotide sequence ID" value="XM_016656752.1"/>
</dbReference>
<dbReference type="PANTHER" id="PTHR43675">
    <property type="entry name" value="ARSENITE METHYLTRANSFERASE"/>
    <property type="match status" value="1"/>
</dbReference>
<gene>
    <name evidence="1" type="primary">LOC107829276</name>
</gene>
<dbReference type="InterPro" id="IPR029063">
    <property type="entry name" value="SAM-dependent_MTases_sf"/>
</dbReference>
<evidence type="ECO:0000313" key="1">
    <source>
        <dbReference type="RefSeq" id="XP_016512238.1"/>
    </source>
</evidence>
<dbReference type="OrthoDB" id="1257099at2759"/>
<dbReference type="PANTHER" id="PTHR43675:SF29">
    <property type="entry name" value="TUBERCULOSTEARIC ACID METHYLTRANSFERASE UFAA1-LIKE ISOFORM X1"/>
    <property type="match status" value="1"/>
</dbReference>
<dbReference type="Gene3D" id="3.40.50.150">
    <property type="entry name" value="Vaccinia Virus protein VP39"/>
    <property type="match status" value="1"/>
</dbReference>